<dbReference type="GO" id="GO:0017004">
    <property type="term" value="P:cytochrome complex assembly"/>
    <property type="evidence" value="ECO:0007669"/>
    <property type="project" value="UniProtKB-KW"/>
</dbReference>
<feature type="transmembrane region" description="Helical" evidence="6">
    <location>
        <begin position="125"/>
        <end position="154"/>
    </location>
</feature>
<dbReference type="GO" id="GO:0020037">
    <property type="term" value="F:heme binding"/>
    <property type="evidence" value="ECO:0007669"/>
    <property type="project" value="InterPro"/>
</dbReference>
<feature type="transmembrane region" description="Helical" evidence="6">
    <location>
        <begin position="239"/>
        <end position="260"/>
    </location>
</feature>
<dbReference type="Proteomes" id="UP000197535">
    <property type="component" value="Unassembled WGS sequence"/>
</dbReference>
<reference evidence="8 9" key="1">
    <citation type="submission" date="2016-02" db="EMBL/GenBank/DDBJ databases">
        <authorList>
            <person name="Wen L."/>
            <person name="He K."/>
            <person name="Yang H."/>
        </authorList>
    </citation>
    <scope>NUCLEOTIDE SEQUENCE [LARGE SCALE GENOMIC DNA]</scope>
    <source>
        <strain evidence="8 9">TSA40</strain>
    </source>
</reference>
<name>A0A254T6W3_9BURK</name>
<dbReference type="PANTHER" id="PTHR30071:SF1">
    <property type="entry name" value="CYTOCHROME B_B6 PROTEIN-RELATED"/>
    <property type="match status" value="1"/>
</dbReference>
<keyword evidence="2 6" id="KW-0812">Transmembrane</keyword>
<dbReference type="PANTHER" id="PTHR30071">
    <property type="entry name" value="HEME EXPORTER PROTEIN C"/>
    <property type="match status" value="1"/>
</dbReference>
<evidence type="ECO:0000256" key="3">
    <source>
        <dbReference type="ARBA" id="ARBA00022748"/>
    </source>
</evidence>
<dbReference type="EMBL" id="LSTO01000007">
    <property type="protein sequence ID" value="OWW18381.1"/>
    <property type="molecule type" value="Genomic_DNA"/>
</dbReference>
<dbReference type="Pfam" id="PF01578">
    <property type="entry name" value="Cytochrom_C_asm"/>
    <property type="match status" value="1"/>
</dbReference>
<evidence type="ECO:0000256" key="4">
    <source>
        <dbReference type="ARBA" id="ARBA00022989"/>
    </source>
</evidence>
<evidence type="ECO:0000313" key="9">
    <source>
        <dbReference type="Proteomes" id="UP000197535"/>
    </source>
</evidence>
<evidence type="ECO:0000313" key="8">
    <source>
        <dbReference type="EMBL" id="OWW18381.1"/>
    </source>
</evidence>
<dbReference type="InterPro" id="IPR045062">
    <property type="entry name" value="Cyt_c_biogenesis_CcsA/CcmC"/>
</dbReference>
<accession>A0A254T6W3</accession>
<protein>
    <recommendedName>
        <fullName evidence="7">Cytochrome c assembly protein domain-containing protein</fullName>
    </recommendedName>
</protein>
<proteinExistence type="predicted"/>
<feature type="transmembrane region" description="Helical" evidence="6">
    <location>
        <begin position="64"/>
        <end position="85"/>
    </location>
</feature>
<dbReference type="AlphaFoldDB" id="A0A254T6W3"/>
<dbReference type="InterPro" id="IPR002541">
    <property type="entry name" value="Cyt_c_assembly"/>
</dbReference>
<sequence>MNELIALWGALLVYVIAGSIAIITVVLKRPPGRPVLTLIVFGLILHALSIALRWECVGHGPFITLYEILSSNVWSMMVAFAIVYWRLPSIRPSAAVVMLILFIVMGWLLMTDPGEGHLPATYHTVWLYIHIGFGKVFFGAVLIATGISGAILMRRTAFAGSRFERLPADNHLSELAFRCMAIGFIFESLMLIAGAIWAQDAWGRYWAWDPLETWAFLTWLVLAFSLHARFTLKLSARAGAVLVLAVFVVAFLTFFGVPFISTAAHQGAV</sequence>
<feature type="domain" description="Cytochrome c assembly protein" evidence="7">
    <location>
        <begin position="65"/>
        <end position="261"/>
    </location>
</feature>
<keyword evidence="9" id="KW-1185">Reference proteome</keyword>
<evidence type="ECO:0000256" key="1">
    <source>
        <dbReference type="ARBA" id="ARBA00004141"/>
    </source>
</evidence>
<feature type="transmembrane region" description="Helical" evidence="6">
    <location>
        <begin position="92"/>
        <end position="110"/>
    </location>
</feature>
<feature type="transmembrane region" description="Helical" evidence="6">
    <location>
        <begin position="175"/>
        <end position="198"/>
    </location>
</feature>
<feature type="transmembrane region" description="Helical" evidence="6">
    <location>
        <begin position="213"/>
        <end position="232"/>
    </location>
</feature>
<keyword evidence="3" id="KW-0201">Cytochrome c-type biogenesis</keyword>
<evidence type="ECO:0000256" key="6">
    <source>
        <dbReference type="SAM" id="Phobius"/>
    </source>
</evidence>
<dbReference type="OrthoDB" id="9814290at2"/>
<feature type="transmembrane region" description="Helical" evidence="6">
    <location>
        <begin position="6"/>
        <end position="27"/>
    </location>
</feature>
<keyword evidence="5 6" id="KW-0472">Membrane</keyword>
<organism evidence="8 9">
    <name type="scientific">Noviherbaspirillum denitrificans</name>
    <dbReference type="NCBI Taxonomy" id="1968433"/>
    <lineage>
        <taxon>Bacteria</taxon>
        <taxon>Pseudomonadati</taxon>
        <taxon>Pseudomonadota</taxon>
        <taxon>Betaproteobacteria</taxon>
        <taxon>Burkholderiales</taxon>
        <taxon>Oxalobacteraceae</taxon>
        <taxon>Noviherbaspirillum</taxon>
    </lineage>
</organism>
<comment type="caution">
    <text evidence="8">The sequence shown here is derived from an EMBL/GenBank/DDBJ whole genome shotgun (WGS) entry which is preliminary data.</text>
</comment>
<dbReference type="GO" id="GO:0005886">
    <property type="term" value="C:plasma membrane"/>
    <property type="evidence" value="ECO:0007669"/>
    <property type="project" value="TreeGrafter"/>
</dbReference>
<gene>
    <name evidence="8" type="ORF">AYR66_01930</name>
</gene>
<evidence type="ECO:0000256" key="2">
    <source>
        <dbReference type="ARBA" id="ARBA00022692"/>
    </source>
</evidence>
<keyword evidence="4 6" id="KW-1133">Transmembrane helix</keyword>
<dbReference type="RefSeq" id="WP_088710452.1">
    <property type="nucleotide sequence ID" value="NZ_LSTO01000007.1"/>
</dbReference>
<evidence type="ECO:0000259" key="7">
    <source>
        <dbReference type="Pfam" id="PF01578"/>
    </source>
</evidence>
<comment type="subcellular location">
    <subcellularLocation>
        <location evidence="1">Membrane</location>
        <topology evidence="1">Multi-pass membrane protein</topology>
    </subcellularLocation>
</comment>
<feature type="transmembrane region" description="Helical" evidence="6">
    <location>
        <begin position="34"/>
        <end position="52"/>
    </location>
</feature>
<evidence type="ECO:0000256" key="5">
    <source>
        <dbReference type="ARBA" id="ARBA00023136"/>
    </source>
</evidence>